<sequence length="151" mass="17623">MEEMRVDLREWVPPNKPTTKGVSFPFKRWASLRDHLELIDEKATAIFDGQNVDERIHIVGNVHVSINSKYPGVDIRHFWFPVDSDEPRASRKGLSLKPDEWQKFKATFPKVEDMVDGASEAQACIHDDDHQNQEGMLRCPEYSPRDYQNWQ</sequence>
<evidence type="ECO:0000256" key="4">
    <source>
        <dbReference type="ARBA" id="ARBA00023125"/>
    </source>
</evidence>
<feature type="region of interest" description="Disordered" evidence="7">
    <location>
        <begin position="126"/>
        <end position="151"/>
    </location>
</feature>
<keyword evidence="10" id="KW-1185">Reference proteome</keyword>
<name>A0AA88YS80_PINIB</name>
<dbReference type="GO" id="GO:0003713">
    <property type="term" value="F:transcription coactivator activity"/>
    <property type="evidence" value="ECO:0007669"/>
    <property type="project" value="InterPro"/>
</dbReference>
<evidence type="ECO:0000313" key="9">
    <source>
        <dbReference type="EMBL" id="KAK3106623.1"/>
    </source>
</evidence>
<dbReference type="GO" id="GO:0005634">
    <property type="term" value="C:nucleus"/>
    <property type="evidence" value="ECO:0007669"/>
    <property type="project" value="UniProtKB-SubCell"/>
</dbReference>
<evidence type="ECO:0000256" key="5">
    <source>
        <dbReference type="ARBA" id="ARBA00023163"/>
    </source>
</evidence>
<protein>
    <recommendedName>
        <fullName evidence="8">Transcriptional coactivator p15 (PC4) C-terminal domain-containing protein</fullName>
    </recommendedName>
</protein>
<dbReference type="Gene3D" id="2.30.31.10">
    <property type="entry name" value="Transcriptional Coactivator Pc4, Chain A"/>
    <property type="match status" value="1"/>
</dbReference>
<dbReference type="InterPro" id="IPR045125">
    <property type="entry name" value="Sub1/Tcp4-like"/>
</dbReference>
<evidence type="ECO:0000256" key="3">
    <source>
        <dbReference type="ARBA" id="ARBA00023015"/>
    </source>
</evidence>
<dbReference type="AlphaFoldDB" id="A0AA88YS80"/>
<comment type="subcellular location">
    <subcellularLocation>
        <location evidence="1">Nucleus</location>
    </subcellularLocation>
</comment>
<organism evidence="9 10">
    <name type="scientific">Pinctada imbricata</name>
    <name type="common">Atlantic pearl-oyster</name>
    <name type="synonym">Pinctada martensii</name>
    <dbReference type="NCBI Taxonomy" id="66713"/>
    <lineage>
        <taxon>Eukaryota</taxon>
        <taxon>Metazoa</taxon>
        <taxon>Spiralia</taxon>
        <taxon>Lophotrochozoa</taxon>
        <taxon>Mollusca</taxon>
        <taxon>Bivalvia</taxon>
        <taxon>Autobranchia</taxon>
        <taxon>Pteriomorphia</taxon>
        <taxon>Pterioida</taxon>
        <taxon>Pterioidea</taxon>
        <taxon>Pteriidae</taxon>
        <taxon>Pinctada</taxon>
    </lineage>
</organism>
<comment type="similarity">
    <text evidence="2">Belongs to the transcriptional coactivator PC4 family.</text>
</comment>
<keyword evidence="6" id="KW-0539">Nucleus</keyword>
<dbReference type="InterPro" id="IPR009044">
    <property type="entry name" value="ssDNA-bd_transcriptional_reg"/>
</dbReference>
<reference evidence="9" key="1">
    <citation type="submission" date="2019-08" db="EMBL/GenBank/DDBJ databases">
        <title>The improved chromosome-level genome for the pearl oyster Pinctada fucata martensii using PacBio sequencing and Hi-C.</title>
        <authorList>
            <person name="Zheng Z."/>
        </authorList>
    </citation>
    <scope>NUCLEOTIDE SEQUENCE</scope>
    <source>
        <strain evidence="9">ZZ-2019</strain>
        <tissue evidence="9">Adductor muscle</tissue>
    </source>
</reference>
<evidence type="ECO:0000256" key="1">
    <source>
        <dbReference type="ARBA" id="ARBA00004123"/>
    </source>
</evidence>
<dbReference type="Proteomes" id="UP001186944">
    <property type="component" value="Unassembled WGS sequence"/>
</dbReference>
<dbReference type="PANTHER" id="PTHR13215">
    <property type="entry name" value="RNA POLYMERASE II TRANSCRIPTIONAL COACTIVATOR"/>
    <property type="match status" value="1"/>
</dbReference>
<dbReference type="SUPFAM" id="SSF54447">
    <property type="entry name" value="ssDNA-binding transcriptional regulator domain"/>
    <property type="match status" value="1"/>
</dbReference>
<dbReference type="InterPro" id="IPR003173">
    <property type="entry name" value="PC4_C"/>
</dbReference>
<evidence type="ECO:0000256" key="7">
    <source>
        <dbReference type="SAM" id="MobiDB-lite"/>
    </source>
</evidence>
<accession>A0AA88YS80</accession>
<feature type="domain" description="Transcriptional coactivator p15 (PC4) C-terminal" evidence="8">
    <location>
        <begin position="71"/>
        <end position="106"/>
    </location>
</feature>
<evidence type="ECO:0000256" key="2">
    <source>
        <dbReference type="ARBA" id="ARBA00009001"/>
    </source>
</evidence>
<evidence type="ECO:0000256" key="6">
    <source>
        <dbReference type="ARBA" id="ARBA00023242"/>
    </source>
</evidence>
<keyword evidence="4" id="KW-0238">DNA-binding</keyword>
<comment type="caution">
    <text evidence="9">The sequence shown here is derived from an EMBL/GenBank/DDBJ whole genome shotgun (WGS) entry which is preliminary data.</text>
</comment>
<keyword evidence="3" id="KW-0805">Transcription regulation</keyword>
<gene>
    <name evidence="9" type="ORF">FSP39_023877</name>
</gene>
<dbReference type="Pfam" id="PF02229">
    <property type="entry name" value="PC4"/>
    <property type="match status" value="1"/>
</dbReference>
<dbReference type="GO" id="GO:0060261">
    <property type="term" value="P:positive regulation of transcription initiation by RNA polymerase II"/>
    <property type="evidence" value="ECO:0007669"/>
    <property type="project" value="InterPro"/>
</dbReference>
<evidence type="ECO:0000313" key="10">
    <source>
        <dbReference type="Proteomes" id="UP001186944"/>
    </source>
</evidence>
<dbReference type="EMBL" id="VSWD01000003">
    <property type="protein sequence ID" value="KAK3106623.1"/>
    <property type="molecule type" value="Genomic_DNA"/>
</dbReference>
<dbReference type="GO" id="GO:0003677">
    <property type="term" value="F:DNA binding"/>
    <property type="evidence" value="ECO:0007669"/>
    <property type="project" value="UniProtKB-KW"/>
</dbReference>
<evidence type="ECO:0000259" key="8">
    <source>
        <dbReference type="Pfam" id="PF02229"/>
    </source>
</evidence>
<keyword evidence="5" id="KW-0804">Transcription</keyword>
<proteinExistence type="inferred from homology"/>